<dbReference type="KEGG" id="alam:RT761_02103"/>
<proteinExistence type="predicted"/>
<dbReference type="Proteomes" id="UP000594463">
    <property type="component" value="Chromosome"/>
</dbReference>
<dbReference type="RefSeq" id="WP_218111367.1">
    <property type="nucleotide sequence ID" value="NZ_CP065383.1"/>
</dbReference>
<keyword evidence="2" id="KW-1185">Reference proteome</keyword>
<dbReference type="AlphaFoldDB" id="A0A7T1AMY2"/>
<protein>
    <submittedName>
        <fullName evidence="1">Uncharacterized protein</fullName>
    </submittedName>
</protein>
<organism evidence="1 2">
    <name type="scientific">Atribacter laminatus</name>
    <dbReference type="NCBI Taxonomy" id="2847778"/>
    <lineage>
        <taxon>Bacteria</taxon>
        <taxon>Pseudomonadati</taxon>
        <taxon>Atribacterota</taxon>
        <taxon>Atribacteria</taxon>
        <taxon>Atribacterales</taxon>
        <taxon>Atribacteraceae</taxon>
        <taxon>Atribacter</taxon>
    </lineage>
</organism>
<dbReference type="EMBL" id="CP065383">
    <property type="protein sequence ID" value="QPM68876.1"/>
    <property type="molecule type" value="Genomic_DNA"/>
</dbReference>
<gene>
    <name evidence="1" type="ORF">RT761_02103</name>
</gene>
<evidence type="ECO:0000313" key="1">
    <source>
        <dbReference type="EMBL" id="QPM68876.1"/>
    </source>
</evidence>
<reference evidence="1 2" key="1">
    <citation type="journal article" date="2021" name="Nat. Commun.">
        <title>Isolation of a member of the candidate phylum Atribacteria reveals a unique cell membrane structure.</title>
        <authorList>
            <person name="Taiki K."/>
            <person name="Nobu M.K."/>
            <person name="Kusada H."/>
            <person name="Meng X.-Y."/>
            <person name="Hosoki N."/>
            <person name="Uematsu K."/>
            <person name="Yoshioka H."/>
            <person name="Kamagata Y."/>
            <person name="Tamaki H."/>
        </authorList>
    </citation>
    <scope>NUCLEOTIDE SEQUENCE [LARGE SCALE GENOMIC DNA]</scope>
    <source>
        <strain evidence="1 2">RT761</strain>
    </source>
</reference>
<sequence>MKKLLLVFLLVLMISSIAWGQIFRCYQDDKLFLINLDYIVFIEIGKPITNDDGTNNWPITLSSHFKQINLILTTEEKDFLFELYYLNH</sequence>
<evidence type="ECO:0000313" key="2">
    <source>
        <dbReference type="Proteomes" id="UP000594463"/>
    </source>
</evidence>
<accession>A0A7T1AMY2</accession>
<name>A0A7T1AMY2_ATRLM</name>